<accession>A0ABQ4C181</accession>
<evidence type="ECO:0000313" key="2">
    <source>
        <dbReference type="Proteomes" id="UP000624325"/>
    </source>
</evidence>
<reference evidence="1 2" key="1">
    <citation type="submission" date="2021-01" db="EMBL/GenBank/DDBJ databases">
        <title>Whole genome shotgun sequence of Asanoa iriomotensis NBRC 100142.</title>
        <authorList>
            <person name="Komaki H."/>
            <person name="Tamura T."/>
        </authorList>
    </citation>
    <scope>NUCLEOTIDE SEQUENCE [LARGE SCALE GENOMIC DNA]</scope>
    <source>
        <strain evidence="1 2">NBRC 100142</strain>
    </source>
</reference>
<sequence length="103" mass="11402">MTLRGGSLTQPITGEFTVATYLITHEVDDVEAWKASPKREEVFGPIGITVRAFWDPEGSNRVGLIAEIPDMKAFQAFMRSDEAKAAMNHDGVRPETLLVLRQA</sequence>
<proteinExistence type="predicted"/>
<organism evidence="1 2">
    <name type="scientific">Asanoa iriomotensis</name>
    <dbReference type="NCBI Taxonomy" id="234613"/>
    <lineage>
        <taxon>Bacteria</taxon>
        <taxon>Bacillati</taxon>
        <taxon>Actinomycetota</taxon>
        <taxon>Actinomycetes</taxon>
        <taxon>Micromonosporales</taxon>
        <taxon>Micromonosporaceae</taxon>
        <taxon>Asanoa</taxon>
    </lineage>
</organism>
<evidence type="ECO:0000313" key="1">
    <source>
        <dbReference type="EMBL" id="GIF56541.1"/>
    </source>
</evidence>
<dbReference type="Proteomes" id="UP000624325">
    <property type="component" value="Unassembled WGS sequence"/>
</dbReference>
<evidence type="ECO:0008006" key="3">
    <source>
        <dbReference type="Google" id="ProtNLM"/>
    </source>
</evidence>
<comment type="caution">
    <text evidence="1">The sequence shown here is derived from an EMBL/GenBank/DDBJ whole genome shotgun (WGS) entry which is preliminary data.</text>
</comment>
<dbReference type="EMBL" id="BONC01000015">
    <property type="protein sequence ID" value="GIF56541.1"/>
    <property type="molecule type" value="Genomic_DNA"/>
</dbReference>
<gene>
    <name evidence="1" type="ORF">Air01nite_26360</name>
</gene>
<protein>
    <recommendedName>
        <fullName evidence="3">ABM domain-containing protein</fullName>
    </recommendedName>
</protein>
<name>A0ABQ4C181_9ACTN</name>
<keyword evidence="2" id="KW-1185">Reference proteome</keyword>